<proteinExistence type="predicted"/>
<gene>
    <name evidence="1" type="ORF">S01H4_56313</name>
</gene>
<evidence type="ECO:0000313" key="1">
    <source>
        <dbReference type="EMBL" id="GAH12885.1"/>
    </source>
</evidence>
<sequence length="32" mass="3897">ERAAKQIEAILQEAKEIDREIREKFEILIREK</sequence>
<dbReference type="AlphaFoldDB" id="X1DXE5"/>
<feature type="non-terminal residue" evidence="1">
    <location>
        <position position="1"/>
    </location>
</feature>
<accession>X1DXE5</accession>
<protein>
    <submittedName>
        <fullName evidence="1">Uncharacterized protein</fullName>
    </submittedName>
</protein>
<dbReference type="EMBL" id="BART01032618">
    <property type="protein sequence ID" value="GAH12885.1"/>
    <property type="molecule type" value="Genomic_DNA"/>
</dbReference>
<comment type="caution">
    <text evidence="1">The sequence shown here is derived from an EMBL/GenBank/DDBJ whole genome shotgun (WGS) entry which is preliminary data.</text>
</comment>
<name>X1DXE5_9ZZZZ</name>
<organism evidence="1">
    <name type="scientific">marine sediment metagenome</name>
    <dbReference type="NCBI Taxonomy" id="412755"/>
    <lineage>
        <taxon>unclassified sequences</taxon>
        <taxon>metagenomes</taxon>
        <taxon>ecological metagenomes</taxon>
    </lineage>
</organism>
<reference evidence="1" key="1">
    <citation type="journal article" date="2014" name="Front. Microbiol.">
        <title>High frequency of phylogenetically diverse reductive dehalogenase-homologous genes in deep subseafloor sedimentary metagenomes.</title>
        <authorList>
            <person name="Kawai M."/>
            <person name="Futagami T."/>
            <person name="Toyoda A."/>
            <person name="Takaki Y."/>
            <person name="Nishi S."/>
            <person name="Hori S."/>
            <person name="Arai W."/>
            <person name="Tsubouchi T."/>
            <person name="Morono Y."/>
            <person name="Uchiyama I."/>
            <person name="Ito T."/>
            <person name="Fujiyama A."/>
            <person name="Inagaki F."/>
            <person name="Takami H."/>
        </authorList>
    </citation>
    <scope>NUCLEOTIDE SEQUENCE</scope>
    <source>
        <strain evidence="1">Expedition CK06-06</strain>
    </source>
</reference>